<keyword evidence="1" id="KW-0732">Signal</keyword>
<organism evidence="2 3">
    <name type="scientific">Candidatus Spechtbacteria bacterium RIFCSPLOWO2_12_FULL_38_22</name>
    <dbReference type="NCBI Taxonomy" id="1802165"/>
    <lineage>
        <taxon>Bacteria</taxon>
        <taxon>Candidatus Spechtiibacteriota</taxon>
    </lineage>
</organism>
<feature type="chain" id="PRO_5009583105" description="Peptidase MA-like domain-containing protein" evidence="1">
    <location>
        <begin position="29"/>
        <end position="569"/>
    </location>
</feature>
<dbReference type="EMBL" id="MHOK01000020">
    <property type="protein sequence ID" value="OGZ61611.1"/>
    <property type="molecule type" value="Genomic_DNA"/>
</dbReference>
<protein>
    <recommendedName>
        <fullName evidence="4">Peptidase MA-like domain-containing protein</fullName>
    </recommendedName>
</protein>
<gene>
    <name evidence="2" type="ORF">A3F94_00035</name>
</gene>
<name>A0A1G2HH90_9BACT</name>
<sequence length="569" mass="65188">MRKIKKITYAAIILLFAVSFVAPFFSQAQINDPVYFFVNPEYETDGHKNEQITFLYSSAKAHFYIEKDYLNSLSDQSKIDLNTAVQNTGNLFDTQIYDRVRSIFGSEWNPGIDNDPKITIYFTDMPSEFNGYVRSEDESTSQFAVNSNKREMLYINAKLVGDIILPAVLAHEFQHLINYNQKERITGVKEERWLNEALSEYASTVVADDGSESYLSRRLSIFKNSPNDSLVVWDNEIKDYASVSMFIHYLADIYGDTLVYHVAHSSFVGSAAITDALNKLGVNRDFSQVYTDWTTALFLNQNFDDTKIYAYKNPLLSFLNFRVNAKNTFSVGDTNLIKISVALQDFSPQWYRFIPLKYDLGNPNFLNIKFETLNKQDVFEVAVIITTIAGDITTDVHTVRGGGSMLSVPDFNQDISSVVLVLSSHTKLSNFDNMENKFRTISIEASMSSGAYDIKNGDLLRTKGDDRVYVIKDGYRRWIPSPEVFNGYGHLKWENILEVDEEILNNYKESYLVQFIGDYKVYEIGMGGSTKNWLNITPSQFEASSRKWTSIYEINQKEYDFYREGVPTL</sequence>
<dbReference type="AlphaFoldDB" id="A0A1G2HH90"/>
<accession>A0A1G2HH90</accession>
<evidence type="ECO:0000256" key="1">
    <source>
        <dbReference type="SAM" id="SignalP"/>
    </source>
</evidence>
<dbReference type="STRING" id="1802165.A3F94_00035"/>
<proteinExistence type="predicted"/>
<reference evidence="2 3" key="1">
    <citation type="journal article" date="2016" name="Nat. Commun.">
        <title>Thousands of microbial genomes shed light on interconnected biogeochemical processes in an aquifer system.</title>
        <authorList>
            <person name="Anantharaman K."/>
            <person name="Brown C.T."/>
            <person name="Hug L.A."/>
            <person name="Sharon I."/>
            <person name="Castelle C.J."/>
            <person name="Probst A.J."/>
            <person name="Thomas B.C."/>
            <person name="Singh A."/>
            <person name="Wilkins M.J."/>
            <person name="Karaoz U."/>
            <person name="Brodie E.L."/>
            <person name="Williams K.H."/>
            <person name="Hubbard S.S."/>
            <person name="Banfield J.F."/>
        </authorList>
    </citation>
    <scope>NUCLEOTIDE SEQUENCE [LARGE SCALE GENOMIC DNA]</scope>
</reference>
<evidence type="ECO:0000313" key="2">
    <source>
        <dbReference type="EMBL" id="OGZ61611.1"/>
    </source>
</evidence>
<evidence type="ECO:0000313" key="3">
    <source>
        <dbReference type="Proteomes" id="UP000176770"/>
    </source>
</evidence>
<feature type="signal peptide" evidence="1">
    <location>
        <begin position="1"/>
        <end position="28"/>
    </location>
</feature>
<dbReference type="Proteomes" id="UP000176770">
    <property type="component" value="Unassembled WGS sequence"/>
</dbReference>
<evidence type="ECO:0008006" key="4">
    <source>
        <dbReference type="Google" id="ProtNLM"/>
    </source>
</evidence>
<comment type="caution">
    <text evidence="2">The sequence shown here is derived from an EMBL/GenBank/DDBJ whole genome shotgun (WGS) entry which is preliminary data.</text>
</comment>